<dbReference type="AlphaFoldDB" id="A0A485M8W3"/>
<dbReference type="GO" id="GO:0008829">
    <property type="term" value="F:dCTP deaminase activity"/>
    <property type="evidence" value="ECO:0007669"/>
    <property type="project" value="UniProtKB-EC"/>
</dbReference>
<sequence length="194" mass="21747">MVFGADRIVGMIRSGVEVEDAITGQITTRPLIEHIGSDQIEQIEGTTVDLRLGAIYRPVGRASLMRDKRITPRIEKVMDIEESPDGVYLVSGGEYLLFQTIEQVNMPRDVFAYIRPRTTLIRSGIPLETAFISPNYQGRLTVGMKHQGPAEVEIQMGFRILCIAFYPIDGCAVPYRGVWQGDRVSTNGEEERPF</sequence>
<dbReference type="InterPro" id="IPR011962">
    <property type="entry name" value="dCTP_deaminase"/>
</dbReference>
<dbReference type="PANTHER" id="PTHR42680:SF3">
    <property type="entry name" value="DCTP DEAMINASE"/>
    <property type="match status" value="1"/>
</dbReference>
<keyword evidence="2" id="KW-0378">Hydrolase</keyword>
<accession>A0A485M8W3</accession>
<evidence type="ECO:0000256" key="1">
    <source>
        <dbReference type="ARBA" id="ARBA00023080"/>
    </source>
</evidence>
<dbReference type="Gene3D" id="2.70.40.10">
    <property type="match status" value="1"/>
</dbReference>
<dbReference type="InterPro" id="IPR036157">
    <property type="entry name" value="dUTPase-like_sf"/>
</dbReference>
<dbReference type="EMBL" id="CAADRM010000157">
    <property type="protein sequence ID" value="VFU18672.1"/>
    <property type="molecule type" value="Genomic_DNA"/>
</dbReference>
<proteinExistence type="predicted"/>
<dbReference type="PANTHER" id="PTHR42680">
    <property type="entry name" value="DCTP DEAMINASE"/>
    <property type="match status" value="1"/>
</dbReference>
<evidence type="ECO:0000313" key="2">
    <source>
        <dbReference type="EMBL" id="VFU18672.1"/>
    </source>
</evidence>
<keyword evidence="1" id="KW-0546">Nucleotide metabolism</keyword>
<dbReference type="GO" id="GO:0006229">
    <property type="term" value="P:dUTP biosynthetic process"/>
    <property type="evidence" value="ECO:0007669"/>
    <property type="project" value="InterPro"/>
</dbReference>
<dbReference type="EC" id="3.5.4.13" evidence="2"/>
<gene>
    <name evidence="2" type="primary">dcd</name>
    <name evidence="2" type="ORF">SCFA_890017</name>
</gene>
<reference evidence="2" key="1">
    <citation type="submission" date="2019-03" db="EMBL/GenBank/DDBJ databases">
        <authorList>
            <person name="Hao L."/>
        </authorList>
    </citation>
    <scope>NUCLEOTIDE SEQUENCE</scope>
</reference>
<dbReference type="Pfam" id="PF22769">
    <property type="entry name" value="DCD"/>
    <property type="match status" value="1"/>
</dbReference>
<dbReference type="SUPFAM" id="SSF51283">
    <property type="entry name" value="dUTPase-like"/>
    <property type="match status" value="1"/>
</dbReference>
<organism evidence="2">
    <name type="scientific">anaerobic digester metagenome</name>
    <dbReference type="NCBI Taxonomy" id="1263854"/>
    <lineage>
        <taxon>unclassified sequences</taxon>
        <taxon>metagenomes</taxon>
        <taxon>ecological metagenomes</taxon>
    </lineage>
</organism>
<name>A0A485M8W3_9ZZZZ</name>
<protein>
    <submittedName>
        <fullName evidence="2">Deoxycytidine triphosphate deaminase</fullName>
        <ecNumber evidence="2">3.5.4.13</ecNumber>
    </submittedName>
</protein>